<dbReference type="EMBL" id="ML994622">
    <property type="protein sequence ID" value="KAF2189092.1"/>
    <property type="molecule type" value="Genomic_DNA"/>
</dbReference>
<feature type="region of interest" description="Disordered" evidence="1">
    <location>
        <begin position="215"/>
        <end position="236"/>
    </location>
</feature>
<dbReference type="Proteomes" id="UP000800200">
    <property type="component" value="Unassembled WGS sequence"/>
</dbReference>
<proteinExistence type="predicted"/>
<feature type="compositionally biased region" description="Acidic residues" evidence="1">
    <location>
        <begin position="371"/>
        <end position="380"/>
    </location>
</feature>
<gene>
    <name evidence="2" type="ORF">K469DRAFT_564168</name>
</gene>
<protein>
    <recommendedName>
        <fullName evidence="4">DNA (cytosine-5)-methyltransferase 1 replication foci domain-containing protein</fullName>
    </recommendedName>
</protein>
<feature type="compositionally biased region" description="Basic and acidic residues" evidence="1">
    <location>
        <begin position="215"/>
        <end position="231"/>
    </location>
</feature>
<organism evidence="2 3">
    <name type="scientific">Zopfia rhizophila CBS 207.26</name>
    <dbReference type="NCBI Taxonomy" id="1314779"/>
    <lineage>
        <taxon>Eukaryota</taxon>
        <taxon>Fungi</taxon>
        <taxon>Dikarya</taxon>
        <taxon>Ascomycota</taxon>
        <taxon>Pezizomycotina</taxon>
        <taxon>Dothideomycetes</taxon>
        <taxon>Dothideomycetes incertae sedis</taxon>
        <taxon>Zopfiaceae</taxon>
        <taxon>Zopfia</taxon>
    </lineage>
</organism>
<evidence type="ECO:0000313" key="2">
    <source>
        <dbReference type="EMBL" id="KAF2189092.1"/>
    </source>
</evidence>
<dbReference type="AlphaFoldDB" id="A0A6A6EE56"/>
<sequence>MLTPELDVLKPINPSITNSDDYEIYTLSNAQVFHASNGRLANLLSAYADTPLRVEGKLDPPDRSQQKYLVRKPYRAVEIKITDVTRFSYGQTEDGEILIWALGEAGWFELRPARAYKEIYRDMVQAVEILYFVTDIYNEPRKRGGGPSAELIFQEYAEDDRFPCNGPAQAAQLFSKYRPFLIMCMLNQAQGIGWSNTPIYRYFKKQFPKDFENARGRMSGKPEEKPEKVAKSDTVPQKPKVLKAKDKVKQIPMNAPKKDENWWEAAAIFEFMQKIVNQGVVHIGHVTLERVAKLLVKRYEIDDIDVAINVIRVHASNLCYMIEHRRRKNIQYFIDEPIYQELSSGYDLSAAEIRRAEQVELRLRKDHSTLEEDIGEESDSGDSVATPLQRRRPNKGKFSALRPKSGKFSGKGKGVKRGKGKGKKPNINMSSDEGSEEAQGEDDIEIDTPTQALSPGKRKHTSTHIDTNPRKRAASQSAEPESPTISSESEITDTHTEPLPLRWRSGNISAKSSSPALLPPVVSTPLPSHAANAPGDSWICTFDGCSQKVYGASTDTGRTLIKEHLQDHATKGQAQIELVMSEEQKLRLPVNNLIKRIREMTEHQQPLFPNLGSAATAVRPAPIERSI</sequence>
<feature type="compositionally biased region" description="Basic residues" evidence="1">
    <location>
        <begin position="413"/>
        <end position="424"/>
    </location>
</feature>
<dbReference type="OrthoDB" id="5382953at2759"/>
<accession>A0A6A6EE56</accession>
<keyword evidence="3" id="KW-1185">Reference proteome</keyword>
<evidence type="ECO:0000313" key="3">
    <source>
        <dbReference type="Proteomes" id="UP000800200"/>
    </source>
</evidence>
<feature type="compositionally biased region" description="Low complexity" evidence="1">
    <location>
        <begin position="479"/>
        <end position="489"/>
    </location>
</feature>
<feature type="compositionally biased region" description="Acidic residues" evidence="1">
    <location>
        <begin position="433"/>
        <end position="446"/>
    </location>
</feature>
<name>A0A6A6EE56_9PEZI</name>
<evidence type="ECO:0008006" key="4">
    <source>
        <dbReference type="Google" id="ProtNLM"/>
    </source>
</evidence>
<reference evidence="2" key="1">
    <citation type="journal article" date="2020" name="Stud. Mycol.">
        <title>101 Dothideomycetes genomes: a test case for predicting lifestyles and emergence of pathogens.</title>
        <authorList>
            <person name="Haridas S."/>
            <person name="Albert R."/>
            <person name="Binder M."/>
            <person name="Bloem J."/>
            <person name="Labutti K."/>
            <person name="Salamov A."/>
            <person name="Andreopoulos B."/>
            <person name="Baker S."/>
            <person name="Barry K."/>
            <person name="Bills G."/>
            <person name="Bluhm B."/>
            <person name="Cannon C."/>
            <person name="Castanera R."/>
            <person name="Culley D."/>
            <person name="Daum C."/>
            <person name="Ezra D."/>
            <person name="Gonzalez J."/>
            <person name="Henrissat B."/>
            <person name="Kuo A."/>
            <person name="Liang C."/>
            <person name="Lipzen A."/>
            <person name="Lutzoni F."/>
            <person name="Magnuson J."/>
            <person name="Mondo S."/>
            <person name="Nolan M."/>
            <person name="Ohm R."/>
            <person name="Pangilinan J."/>
            <person name="Park H.-J."/>
            <person name="Ramirez L."/>
            <person name="Alfaro M."/>
            <person name="Sun H."/>
            <person name="Tritt A."/>
            <person name="Yoshinaga Y."/>
            <person name="Zwiers L.-H."/>
            <person name="Turgeon B."/>
            <person name="Goodwin S."/>
            <person name="Spatafora J."/>
            <person name="Crous P."/>
            <person name="Grigoriev I."/>
        </authorList>
    </citation>
    <scope>NUCLEOTIDE SEQUENCE</scope>
    <source>
        <strain evidence="2">CBS 207.26</strain>
    </source>
</reference>
<evidence type="ECO:0000256" key="1">
    <source>
        <dbReference type="SAM" id="MobiDB-lite"/>
    </source>
</evidence>
<feature type="region of interest" description="Disordered" evidence="1">
    <location>
        <begin position="370"/>
        <end position="501"/>
    </location>
</feature>